<feature type="signal peptide" evidence="2">
    <location>
        <begin position="1"/>
        <end position="18"/>
    </location>
</feature>
<protein>
    <submittedName>
        <fullName evidence="3">Putative secreted protein</fullName>
    </submittedName>
</protein>
<evidence type="ECO:0000256" key="1">
    <source>
        <dbReference type="SAM" id="MobiDB-lite"/>
    </source>
</evidence>
<evidence type="ECO:0000313" key="3">
    <source>
        <dbReference type="EMBL" id="MBW75445.1"/>
    </source>
</evidence>
<name>A0A2M4DD34_ANODA</name>
<organism evidence="3">
    <name type="scientific">Anopheles darlingi</name>
    <name type="common">Mosquito</name>
    <dbReference type="NCBI Taxonomy" id="43151"/>
    <lineage>
        <taxon>Eukaryota</taxon>
        <taxon>Metazoa</taxon>
        <taxon>Ecdysozoa</taxon>
        <taxon>Arthropoda</taxon>
        <taxon>Hexapoda</taxon>
        <taxon>Insecta</taxon>
        <taxon>Pterygota</taxon>
        <taxon>Neoptera</taxon>
        <taxon>Endopterygota</taxon>
        <taxon>Diptera</taxon>
        <taxon>Nematocera</taxon>
        <taxon>Culicoidea</taxon>
        <taxon>Culicidae</taxon>
        <taxon>Anophelinae</taxon>
        <taxon>Anopheles</taxon>
    </lineage>
</organism>
<dbReference type="AlphaFoldDB" id="A0A2M4DD34"/>
<sequence>MSRIFRLLLCPLLGVVHGSVGGVASENVANRSNEPAVRRVSPMCCLASRPGNGPQGRYANAIGPKKKNKKTT</sequence>
<feature type="chain" id="PRO_5014869707" evidence="2">
    <location>
        <begin position="19"/>
        <end position="72"/>
    </location>
</feature>
<reference evidence="3" key="1">
    <citation type="submission" date="2018-01" db="EMBL/GenBank/DDBJ databases">
        <title>An insight into the sialome of Amazonian anophelines.</title>
        <authorList>
            <person name="Ribeiro J.M."/>
            <person name="Scarpassa V."/>
            <person name="Calvo E."/>
        </authorList>
    </citation>
    <scope>NUCLEOTIDE SEQUENCE</scope>
</reference>
<feature type="region of interest" description="Disordered" evidence="1">
    <location>
        <begin position="51"/>
        <end position="72"/>
    </location>
</feature>
<accession>A0A2M4DD34</accession>
<proteinExistence type="predicted"/>
<dbReference type="EMBL" id="GGFL01011267">
    <property type="protein sequence ID" value="MBW75445.1"/>
    <property type="molecule type" value="Transcribed_RNA"/>
</dbReference>
<keyword evidence="2" id="KW-0732">Signal</keyword>
<evidence type="ECO:0000256" key="2">
    <source>
        <dbReference type="SAM" id="SignalP"/>
    </source>
</evidence>